<dbReference type="EMBL" id="JARJLG010000022">
    <property type="protein sequence ID" value="KAJ7771069.1"/>
    <property type="molecule type" value="Genomic_DNA"/>
</dbReference>
<dbReference type="AlphaFoldDB" id="A0AAD7JSP4"/>
<reference evidence="1" key="1">
    <citation type="submission" date="2023-03" db="EMBL/GenBank/DDBJ databases">
        <title>Massive genome expansion in bonnet fungi (Mycena s.s.) driven by repeated elements and novel gene families across ecological guilds.</title>
        <authorList>
            <consortium name="Lawrence Berkeley National Laboratory"/>
            <person name="Harder C.B."/>
            <person name="Miyauchi S."/>
            <person name="Viragh M."/>
            <person name="Kuo A."/>
            <person name="Thoen E."/>
            <person name="Andreopoulos B."/>
            <person name="Lu D."/>
            <person name="Skrede I."/>
            <person name="Drula E."/>
            <person name="Henrissat B."/>
            <person name="Morin E."/>
            <person name="Kohler A."/>
            <person name="Barry K."/>
            <person name="LaButti K."/>
            <person name="Morin E."/>
            <person name="Salamov A."/>
            <person name="Lipzen A."/>
            <person name="Mereny Z."/>
            <person name="Hegedus B."/>
            <person name="Baldrian P."/>
            <person name="Stursova M."/>
            <person name="Weitz H."/>
            <person name="Taylor A."/>
            <person name="Grigoriev I.V."/>
            <person name="Nagy L.G."/>
            <person name="Martin F."/>
            <person name="Kauserud H."/>
        </authorList>
    </citation>
    <scope>NUCLEOTIDE SEQUENCE</scope>
    <source>
        <strain evidence="1">CBHHK188m</strain>
    </source>
</reference>
<sequence length="201" mass="22314">MTSTLDACFKTAESAAEQNIAARTKEVAEEESDLSDQRVRLDAERHVEFYQELSTDKFATTAPSIMQAFLSHGEACTVLESESLQLATIQRVPAEDDYSPMRPYNAILDRLGESFRQNAQLHASIVALTQEDGSVDSMEEDIEQPSARSQMIHVFSACLPILQGRATNLQMAHELLEGAKENLAMTLHLESLEFSESEDDS</sequence>
<gene>
    <name evidence="1" type="ORF">DFH07DRAFT_734932</name>
</gene>
<protein>
    <submittedName>
        <fullName evidence="1">Uncharacterized protein</fullName>
    </submittedName>
</protein>
<dbReference type="Proteomes" id="UP001215280">
    <property type="component" value="Unassembled WGS sequence"/>
</dbReference>
<evidence type="ECO:0000313" key="2">
    <source>
        <dbReference type="Proteomes" id="UP001215280"/>
    </source>
</evidence>
<evidence type="ECO:0000313" key="1">
    <source>
        <dbReference type="EMBL" id="KAJ7771069.1"/>
    </source>
</evidence>
<keyword evidence="2" id="KW-1185">Reference proteome</keyword>
<proteinExistence type="predicted"/>
<accession>A0AAD7JSP4</accession>
<comment type="caution">
    <text evidence="1">The sequence shown here is derived from an EMBL/GenBank/DDBJ whole genome shotgun (WGS) entry which is preliminary data.</text>
</comment>
<organism evidence="1 2">
    <name type="scientific">Mycena maculata</name>
    <dbReference type="NCBI Taxonomy" id="230809"/>
    <lineage>
        <taxon>Eukaryota</taxon>
        <taxon>Fungi</taxon>
        <taxon>Dikarya</taxon>
        <taxon>Basidiomycota</taxon>
        <taxon>Agaricomycotina</taxon>
        <taxon>Agaricomycetes</taxon>
        <taxon>Agaricomycetidae</taxon>
        <taxon>Agaricales</taxon>
        <taxon>Marasmiineae</taxon>
        <taxon>Mycenaceae</taxon>
        <taxon>Mycena</taxon>
    </lineage>
</organism>
<name>A0AAD7JSP4_9AGAR</name>